<dbReference type="GO" id="GO:0016020">
    <property type="term" value="C:membrane"/>
    <property type="evidence" value="ECO:0007669"/>
    <property type="project" value="InterPro"/>
</dbReference>
<dbReference type="NCBIfam" id="NF008528">
    <property type="entry name" value="PRK11463.1-2"/>
    <property type="match status" value="1"/>
</dbReference>
<dbReference type="STRING" id="1670800.BSQ44_01950"/>
<dbReference type="OrthoDB" id="9792788at2"/>
<dbReference type="Pfam" id="PF04186">
    <property type="entry name" value="FxsA"/>
    <property type="match status" value="1"/>
</dbReference>
<name>A0A1L3SLP3_9HYPH</name>
<dbReference type="InterPro" id="IPR007313">
    <property type="entry name" value="FxsA"/>
</dbReference>
<keyword evidence="4" id="KW-1185">Reference proteome</keyword>
<dbReference type="EMBL" id="CP018171">
    <property type="protein sequence ID" value="APH70281.1"/>
    <property type="molecule type" value="Genomic_DNA"/>
</dbReference>
<dbReference type="PANTHER" id="PTHR35335:SF1">
    <property type="entry name" value="UPF0716 PROTEIN FXSA"/>
    <property type="match status" value="1"/>
</dbReference>
<protein>
    <submittedName>
        <fullName evidence="3">Membrane protein FxsA</fullName>
    </submittedName>
</protein>
<dbReference type="Proteomes" id="UP000182840">
    <property type="component" value="Chromosome"/>
</dbReference>
<evidence type="ECO:0000256" key="1">
    <source>
        <dbReference type="SAM" id="MobiDB-lite"/>
    </source>
</evidence>
<evidence type="ECO:0000313" key="4">
    <source>
        <dbReference type="Proteomes" id="UP000182840"/>
    </source>
</evidence>
<evidence type="ECO:0000256" key="2">
    <source>
        <dbReference type="SAM" id="Phobius"/>
    </source>
</evidence>
<accession>A0A1L3SLP3</accession>
<feature type="transmembrane region" description="Helical" evidence="2">
    <location>
        <begin position="30"/>
        <end position="50"/>
    </location>
</feature>
<evidence type="ECO:0000313" key="3">
    <source>
        <dbReference type="EMBL" id="APH70281.1"/>
    </source>
</evidence>
<organism evidence="3 4">
    <name type="scientific">Aquibium oceanicum</name>
    <dbReference type="NCBI Taxonomy" id="1670800"/>
    <lineage>
        <taxon>Bacteria</taxon>
        <taxon>Pseudomonadati</taxon>
        <taxon>Pseudomonadota</taxon>
        <taxon>Alphaproteobacteria</taxon>
        <taxon>Hyphomicrobiales</taxon>
        <taxon>Phyllobacteriaceae</taxon>
        <taxon>Aquibium</taxon>
    </lineage>
</organism>
<gene>
    <name evidence="3" type="ORF">BSQ44_01950</name>
</gene>
<dbReference type="RefSeq" id="WP_072601693.1">
    <property type="nucleotide sequence ID" value="NZ_CP018171.1"/>
</dbReference>
<keyword evidence="2" id="KW-0472">Membrane</keyword>
<dbReference type="PANTHER" id="PTHR35335">
    <property type="entry name" value="UPF0716 PROTEIN FXSA"/>
    <property type="match status" value="1"/>
</dbReference>
<keyword evidence="2" id="KW-0812">Transmembrane</keyword>
<feature type="transmembrane region" description="Helical" evidence="2">
    <location>
        <begin position="77"/>
        <end position="102"/>
    </location>
</feature>
<feature type="region of interest" description="Disordered" evidence="1">
    <location>
        <begin position="139"/>
        <end position="159"/>
    </location>
</feature>
<dbReference type="KEGG" id="meso:BSQ44_01950"/>
<proteinExistence type="predicted"/>
<dbReference type="AlphaFoldDB" id="A0A1L3SLP3"/>
<keyword evidence="2" id="KW-1133">Transmembrane helix</keyword>
<sequence length="159" mass="17670">MRFPFLFILFVAVPLMEIAAFVLVGSRIGVVATLAMVLVTALVGSILLRVQGFGLLSRIRQEVDAGRVPQRELVHGVMILLAGLLLLLPGFVTDAMGFLLFVPAFRDAAWRFLSARIVANVDIRGMDLGRARQKDSRTIDLDEEEYSRSTDPNSPWKRD</sequence>
<reference evidence="4" key="1">
    <citation type="submission" date="2016-11" db="EMBL/GenBank/DDBJ databases">
        <title>Mesorhizobium oceanicum sp. nov., isolated from deep seawater in South China Sea.</title>
        <authorList>
            <person name="Fu G.-Y."/>
        </authorList>
    </citation>
    <scope>NUCLEOTIDE SEQUENCE [LARGE SCALE GENOMIC DNA]</scope>
    <source>
        <strain evidence="4">B7</strain>
    </source>
</reference>